<dbReference type="OrthoDB" id="62952at2759"/>
<dbReference type="InterPro" id="IPR038883">
    <property type="entry name" value="AN11006-like"/>
</dbReference>
<comment type="caution">
    <text evidence="1">The sequence shown here is derived from an EMBL/GenBank/DDBJ whole genome shotgun (WGS) entry which is preliminary data.</text>
</comment>
<accession>A0A9P7YII8</accession>
<dbReference type="AlphaFoldDB" id="A0A9P7YII8"/>
<evidence type="ECO:0000313" key="1">
    <source>
        <dbReference type="EMBL" id="KAG9234216.1"/>
    </source>
</evidence>
<dbReference type="PANTHER" id="PTHR42085">
    <property type="entry name" value="F-BOX DOMAIN-CONTAINING PROTEIN"/>
    <property type="match status" value="1"/>
</dbReference>
<keyword evidence="2" id="KW-1185">Reference proteome</keyword>
<evidence type="ECO:0008006" key="3">
    <source>
        <dbReference type="Google" id="ProtNLM"/>
    </source>
</evidence>
<organism evidence="1 2">
    <name type="scientific">Amylocarpus encephaloides</name>
    <dbReference type="NCBI Taxonomy" id="45428"/>
    <lineage>
        <taxon>Eukaryota</taxon>
        <taxon>Fungi</taxon>
        <taxon>Dikarya</taxon>
        <taxon>Ascomycota</taxon>
        <taxon>Pezizomycotina</taxon>
        <taxon>Leotiomycetes</taxon>
        <taxon>Helotiales</taxon>
        <taxon>Helotiales incertae sedis</taxon>
        <taxon>Amylocarpus</taxon>
    </lineage>
</organism>
<reference evidence="1" key="1">
    <citation type="journal article" date="2021" name="IMA Fungus">
        <title>Genomic characterization of three marine fungi, including Emericellopsis atlantica sp. nov. with signatures of a generalist lifestyle and marine biomass degradation.</title>
        <authorList>
            <person name="Hagestad O.C."/>
            <person name="Hou L."/>
            <person name="Andersen J.H."/>
            <person name="Hansen E.H."/>
            <person name="Altermark B."/>
            <person name="Li C."/>
            <person name="Kuhnert E."/>
            <person name="Cox R.J."/>
            <person name="Crous P.W."/>
            <person name="Spatafora J.W."/>
            <person name="Lail K."/>
            <person name="Amirebrahimi M."/>
            <person name="Lipzen A."/>
            <person name="Pangilinan J."/>
            <person name="Andreopoulos W."/>
            <person name="Hayes R.D."/>
            <person name="Ng V."/>
            <person name="Grigoriev I.V."/>
            <person name="Jackson S.A."/>
            <person name="Sutton T.D.S."/>
            <person name="Dobson A.D.W."/>
            <person name="Rama T."/>
        </authorList>
    </citation>
    <scope>NUCLEOTIDE SEQUENCE</scope>
    <source>
        <strain evidence="1">TRa018bII</strain>
    </source>
</reference>
<gene>
    <name evidence="1" type="ORF">BJ875DRAFT_510180</name>
</gene>
<sequence>MARFLDLSSELRNRVYELCFLHQEPIDPWTGYNPRQELTPGLLRANKTIHREASSLFYAQNCFDLCRATPEDIALFLGRIGRVNAEYIQHICVDFPNLRDLEVGNVTFEEDSGDIFATIQSGCAKLRTLKMSLDSTNTMVLKLDALDYPKIVIEALTLVNSRFRAISSLQDIVVEVYENSLSEYLRRAMESHGWTVSEIEYVEDWGSDRSSWDYDWDHDFGYGGGDDDDDDDYDIDNDSDFWRRAGD</sequence>
<proteinExistence type="predicted"/>
<protein>
    <recommendedName>
        <fullName evidence="3">F-box domain-containing protein</fullName>
    </recommendedName>
</protein>
<name>A0A9P7YII8_9HELO</name>
<evidence type="ECO:0000313" key="2">
    <source>
        <dbReference type="Proteomes" id="UP000824998"/>
    </source>
</evidence>
<dbReference type="Proteomes" id="UP000824998">
    <property type="component" value="Unassembled WGS sequence"/>
</dbReference>
<dbReference type="EMBL" id="MU251471">
    <property type="protein sequence ID" value="KAG9234216.1"/>
    <property type="molecule type" value="Genomic_DNA"/>
</dbReference>
<dbReference type="PANTHER" id="PTHR42085:SF1">
    <property type="entry name" value="F-BOX DOMAIN-CONTAINING PROTEIN"/>
    <property type="match status" value="1"/>
</dbReference>